<comment type="caution">
    <text evidence="2">The sequence shown here is derived from an EMBL/GenBank/DDBJ whole genome shotgun (WGS) entry which is preliminary data.</text>
</comment>
<evidence type="ECO:0000313" key="2">
    <source>
        <dbReference type="EMBL" id="KAA0200777.1"/>
    </source>
</evidence>
<feature type="compositionally biased region" description="Basic and acidic residues" evidence="1">
    <location>
        <begin position="24"/>
        <end position="37"/>
    </location>
</feature>
<keyword evidence="3" id="KW-1185">Reference proteome</keyword>
<dbReference type="OrthoDB" id="6248102at2759"/>
<dbReference type="Proteomes" id="UP000728185">
    <property type="component" value="Unassembled WGS sequence"/>
</dbReference>
<organism evidence="2 3">
    <name type="scientific">Fasciolopsis buskii</name>
    <dbReference type="NCBI Taxonomy" id="27845"/>
    <lineage>
        <taxon>Eukaryota</taxon>
        <taxon>Metazoa</taxon>
        <taxon>Spiralia</taxon>
        <taxon>Lophotrochozoa</taxon>
        <taxon>Platyhelminthes</taxon>
        <taxon>Trematoda</taxon>
        <taxon>Digenea</taxon>
        <taxon>Plagiorchiida</taxon>
        <taxon>Echinostomata</taxon>
        <taxon>Echinostomatoidea</taxon>
        <taxon>Fasciolidae</taxon>
        <taxon>Fasciolopsis</taxon>
    </lineage>
</organism>
<reference evidence="2" key="1">
    <citation type="submission" date="2019-05" db="EMBL/GenBank/DDBJ databases">
        <title>Annotation for the trematode Fasciolopsis buski.</title>
        <authorList>
            <person name="Choi Y.-J."/>
        </authorList>
    </citation>
    <scope>NUCLEOTIDE SEQUENCE</scope>
    <source>
        <strain evidence="2">HT</strain>
        <tissue evidence="2">Whole worm</tissue>
    </source>
</reference>
<accession>A0A8E0VQA8</accession>
<dbReference type="AlphaFoldDB" id="A0A8E0VQA8"/>
<feature type="region of interest" description="Disordered" evidence="1">
    <location>
        <begin position="24"/>
        <end position="56"/>
    </location>
</feature>
<gene>
    <name evidence="2" type="ORF">FBUS_02660</name>
</gene>
<dbReference type="EMBL" id="LUCM01000296">
    <property type="protein sequence ID" value="KAA0200777.1"/>
    <property type="molecule type" value="Genomic_DNA"/>
</dbReference>
<protein>
    <submittedName>
        <fullName evidence="2">Uncharacterized protein</fullName>
    </submittedName>
</protein>
<proteinExistence type="predicted"/>
<name>A0A8E0VQA8_9TREM</name>
<sequence length="400" mass="45464">MQTPPGNCEQVWEAKKFWTPDTERRKVKENCHARGDSELSSTDSEPDDPRPSYRLHDSILGRQGLSKLEQHLDEMHWPLFKLLFWSIKDQESVLSRSHTDAYSCPLCELTQVKLRLNKQNPASESDDSARILGWPTKRRRHLMYNNALLQSHIACYHAGAKQVDMIFGLCQVCGHADVTKTNPSEIRTALPKPYIYGSVSHLIRAGHAGRLQQEFARCVEQGRVSALSSQCAFDWSTVCLFCWQRFTCQLGPNNRILHAQCALQTHLIVAHCAPIIPFGGNNAHFSGTEPFRMGQSQYQSPGSGMIIRQCGWCGQTPEDLLSDDKTTLPELESSDLLQSLIKSSSEWNRIYTNYRWYQAHEKEHAVALYDWWQNHELHTKDANTTDAQNASVDSELVALP</sequence>
<evidence type="ECO:0000256" key="1">
    <source>
        <dbReference type="SAM" id="MobiDB-lite"/>
    </source>
</evidence>
<feature type="compositionally biased region" description="Basic and acidic residues" evidence="1">
    <location>
        <begin position="47"/>
        <end position="56"/>
    </location>
</feature>
<evidence type="ECO:0000313" key="3">
    <source>
        <dbReference type="Proteomes" id="UP000728185"/>
    </source>
</evidence>